<dbReference type="HOGENOM" id="CLU_2558010_0_0_1"/>
<name>G2XPW9_BOTF4</name>
<sequence length="82" mass="9127">MSGINIGISYSSVRLIETKDATGRFAALSCCLGDPIILKDIKLSRAEFSDYKEKIPMEIMESLPKALFDAVMITRGLRIPYL</sequence>
<dbReference type="InParanoid" id="G2XPW9"/>
<dbReference type="AlphaFoldDB" id="G2XPW9"/>
<evidence type="ECO:0000313" key="1">
    <source>
        <dbReference type="EMBL" id="CCD42857.1"/>
    </source>
</evidence>
<dbReference type="EMBL" id="FQ790250">
    <property type="protein sequence ID" value="CCD42857.1"/>
    <property type="molecule type" value="Genomic_DNA"/>
</dbReference>
<accession>G2XPW9</accession>
<dbReference type="Proteomes" id="UP000008177">
    <property type="component" value="Unplaced contigs"/>
</dbReference>
<organism evidence="1 2">
    <name type="scientific">Botryotinia fuckeliana (strain T4)</name>
    <name type="common">Noble rot fungus</name>
    <name type="synonym">Botrytis cinerea</name>
    <dbReference type="NCBI Taxonomy" id="999810"/>
    <lineage>
        <taxon>Eukaryota</taxon>
        <taxon>Fungi</taxon>
        <taxon>Dikarya</taxon>
        <taxon>Ascomycota</taxon>
        <taxon>Pezizomycotina</taxon>
        <taxon>Leotiomycetes</taxon>
        <taxon>Helotiales</taxon>
        <taxon>Sclerotiniaceae</taxon>
        <taxon>Botrytis</taxon>
    </lineage>
</organism>
<reference evidence="2" key="1">
    <citation type="journal article" date="2011" name="PLoS Genet.">
        <title>Genomic analysis of the necrotrophic fungal pathogens Sclerotinia sclerotiorum and Botrytis cinerea.</title>
        <authorList>
            <person name="Amselem J."/>
            <person name="Cuomo C.A."/>
            <person name="van Kan J.A."/>
            <person name="Viaud M."/>
            <person name="Benito E.P."/>
            <person name="Couloux A."/>
            <person name="Coutinho P.M."/>
            <person name="de Vries R.P."/>
            <person name="Dyer P.S."/>
            <person name="Fillinger S."/>
            <person name="Fournier E."/>
            <person name="Gout L."/>
            <person name="Hahn M."/>
            <person name="Kohn L."/>
            <person name="Lapalu N."/>
            <person name="Plummer K.M."/>
            <person name="Pradier J.M."/>
            <person name="Quevillon E."/>
            <person name="Sharon A."/>
            <person name="Simon A."/>
            <person name="ten Have A."/>
            <person name="Tudzynski B."/>
            <person name="Tudzynski P."/>
            <person name="Wincker P."/>
            <person name="Andrew M."/>
            <person name="Anthouard V."/>
            <person name="Beever R.E."/>
            <person name="Beffa R."/>
            <person name="Benoit I."/>
            <person name="Bouzid O."/>
            <person name="Brault B."/>
            <person name="Chen Z."/>
            <person name="Choquer M."/>
            <person name="Collemare J."/>
            <person name="Cotton P."/>
            <person name="Danchin E.G."/>
            <person name="Da Silva C."/>
            <person name="Gautier A."/>
            <person name="Giraud C."/>
            <person name="Giraud T."/>
            <person name="Gonzalez C."/>
            <person name="Grossetete S."/>
            <person name="Guldener U."/>
            <person name="Henrissat B."/>
            <person name="Howlett B.J."/>
            <person name="Kodira C."/>
            <person name="Kretschmer M."/>
            <person name="Lappartient A."/>
            <person name="Leroch M."/>
            <person name="Levis C."/>
            <person name="Mauceli E."/>
            <person name="Neuveglise C."/>
            <person name="Oeser B."/>
            <person name="Pearson M."/>
            <person name="Poulain J."/>
            <person name="Poussereau N."/>
            <person name="Quesneville H."/>
            <person name="Rascle C."/>
            <person name="Schumacher J."/>
            <person name="Segurens B."/>
            <person name="Sexton A."/>
            <person name="Silva E."/>
            <person name="Sirven C."/>
            <person name="Soanes D.M."/>
            <person name="Talbot N.J."/>
            <person name="Templeton M."/>
            <person name="Yandava C."/>
            <person name="Yarden O."/>
            <person name="Zeng Q."/>
            <person name="Rollins J.A."/>
            <person name="Lebrun M.H."/>
            <person name="Dickman M."/>
        </authorList>
    </citation>
    <scope>NUCLEOTIDE SEQUENCE [LARGE SCALE GENOMIC DNA]</scope>
    <source>
        <strain evidence="2">T4</strain>
    </source>
</reference>
<proteinExistence type="predicted"/>
<evidence type="ECO:0000313" key="2">
    <source>
        <dbReference type="Proteomes" id="UP000008177"/>
    </source>
</evidence>
<gene>
    <name evidence="1" type="ORF">BofuT4_uP071530.1</name>
</gene>
<protein>
    <submittedName>
        <fullName evidence="1">Uncharacterized protein</fullName>
    </submittedName>
</protein>